<gene>
    <name evidence="4" type="ORF">MJ923_02100</name>
</gene>
<evidence type="ECO:0000313" key="4">
    <source>
        <dbReference type="EMBL" id="MCH4293097.1"/>
    </source>
</evidence>
<dbReference type="SUPFAM" id="SSF89260">
    <property type="entry name" value="Collagen-binding domain"/>
    <property type="match status" value="1"/>
</dbReference>
<feature type="region of interest" description="Disordered" evidence="1">
    <location>
        <begin position="23"/>
        <end position="86"/>
    </location>
</feature>
<dbReference type="Pfam" id="PF01833">
    <property type="entry name" value="TIG"/>
    <property type="match status" value="2"/>
</dbReference>
<feature type="chain" id="PRO_5042594991" evidence="2">
    <location>
        <begin position="24"/>
        <end position="1329"/>
    </location>
</feature>
<dbReference type="GO" id="GO:0005509">
    <property type="term" value="F:calcium ion binding"/>
    <property type="evidence" value="ECO:0007669"/>
    <property type="project" value="InterPro"/>
</dbReference>
<feature type="compositionally biased region" description="Acidic residues" evidence="1">
    <location>
        <begin position="68"/>
        <end position="82"/>
    </location>
</feature>
<reference evidence="4 5" key="1">
    <citation type="submission" date="2022-02" db="EMBL/GenBank/DDBJ databases">
        <title>The genome sequence of Shewanella sp. 3B26.</title>
        <authorList>
            <person name="Du J."/>
        </authorList>
    </citation>
    <scope>NUCLEOTIDE SEQUENCE [LARGE SCALE GENOMIC DNA]</scope>
    <source>
        <strain evidence="4 5">3B26</strain>
    </source>
</reference>
<dbReference type="Gene3D" id="2.60.40.10">
    <property type="entry name" value="Immunoglobulins"/>
    <property type="match status" value="2"/>
</dbReference>
<evidence type="ECO:0000256" key="2">
    <source>
        <dbReference type="SAM" id="SignalP"/>
    </source>
</evidence>
<evidence type="ECO:0000256" key="1">
    <source>
        <dbReference type="SAM" id="MobiDB-lite"/>
    </source>
</evidence>
<dbReference type="RefSeq" id="WP_240589713.1">
    <property type="nucleotide sequence ID" value="NZ_JAKUDL010000001.1"/>
</dbReference>
<name>A0AAJ1BE50_9GAMM</name>
<dbReference type="Gene3D" id="2.60.120.380">
    <property type="match status" value="1"/>
</dbReference>
<feature type="compositionally biased region" description="Low complexity" evidence="1">
    <location>
        <begin position="305"/>
        <end position="316"/>
    </location>
</feature>
<feature type="compositionally biased region" description="Polar residues" evidence="1">
    <location>
        <begin position="54"/>
        <end position="64"/>
    </location>
</feature>
<dbReference type="InterPro" id="IPR014756">
    <property type="entry name" value="Ig_E-set"/>
</dbReference>
<dbReference type="Proteomes" id="UP001297581">
    <property type="component" value="Unassembled WGS sequence"/>
</dbReference>
<dbReference type="EMBL" id="JAKUDL010000001">
    <property type="protein sequence ID" value="MCH4293097.1"/>
    <property type="molecule type" value="Genomic_DNA"/>
</dbReference>
<feature type="domain" description="IPT/TIG" evidence="3">
    <location>
        <begin position="1116"/>
        <end position="1192"/>
    </location>
</feature>
<evidence type="ECO:0000259" key="3">
    <source>
        <dbReference type="Pfam" id="PF01833"/>
    </source>
</evidence>
<sequence length="1329" mass="145260">MNYRKLSLALFIASALAVTGCNGELEPDEGSGSVPDSGSPTTPPDTGIPPDSGNPTTPGNQVGTWENKDEDGDGVPDEQDDYPFDKTKSKYTKFEDTEFNNNLSVATPISSAVPFTVIGNVQQKNDTDLYKFTSEADQTITVLLTSYNAEFDPYITIFDNKGESIQLLPTNYKPIGRHKAVGTFSLRYSGDYYLVVNDKDRNGGTDFNYQVSVFTDSDVDGIDDAIESAFGFLPGAQDSDDDRVFDSNEFYVYEYDDVYLHDVDGDGIPNWLDDDSDADGIKDRLEGVFDFDLDGAPSFADLDSDGNGSNDTSDAGGDVGSPKDLDNDGLFDFYDTDDDSDGLLDVNDLEPTVRNKQKLPGEDGYISIYDISYVLSGERIGEVNIAGEAHSLSGNGFTDNGMLVFDMGADNPPINISVNNISASEILFKLPRLARSVYYNSASGNRSNALPINYVNQRIPIVQSLQGEYYQVGDIIEVKGVNFFSDTKVFIDDQQVDSTIYSEGSLSFVLPDITARKSKVSLLTSYGKSNEMTIKIGRKIELSIDNLPIDNVESFFAVSAFSPNGERATFTKEKLNSPLVVSPGYDVAILMYSNTPDSRKPYLFSTVFSDTKDIDFTYLGSAVAEVFYYSDMNKRLPQDKLREFHSAVSNLSEVIALAKYITDHSANPGYQDDDIYDSIRTDAVNAAIEFSRNFSVSQGQANGKNKKSMVAGRKELSGSSDGYSPDIVVDWDEYEDVIDVYPTKKWDNFGDLVFDGNLGVDNDTGLFLSAQFNILGNESIAFPHIDSWFHADMIGPQDWGVLNLSVTKEDYKQCNYHDCIIEVVTPGFTGNQPVTDIALSAQELLLLRTSVEQIILPAIGLVLGDDDLIGDRKWVASLLEELYPSFKKAIELSQQKTPIDITQKFLDIVVTDLLNANGTSKLISIIAQKLGTGDIIEVVVKRIAQYVAPLAVPVAGEIAVFVKLLHDLLMLTNTFNQVANTAYDLINVPGLIRYEVKWPVFISATIPAAINKKKLDSDVKLIIEGGGFLPVDGFLGEIYPEVQVIDTKGTEDESDDVELYDHPVSMSQLVNDGSKIDHVMLESEKLKAATGPLRVFVEVSDSKVYKDIEFFDGIKITSVHPDKVFVGREILIDGVGFSSLAEQNIVTFQGVSTRIKANVISAGESRLKVIVPDGAVTGELKLTVNGTPAVNSYPITVVESGITIRFGDNGNDPDDIFTVSIDGKSLVMQTEGQRAIELNKTIAPGEYTVIMNADTVPDARGTYYVCFSDNVEVLNGSPLTSKTLLQKTNDKASWTVKVSPGRGDVISQCSQGEIQPNATSQLLSSGIID</sequence>
<feature type="signal peptide" evidence="2">
    <location>
        <begin position="1"/>
        <end position="23"/>
    </location>
</feature>
<dbReference type="InterPro" id="IPR013783">
    <property type="entry name" value="Ig-like_fold"/>
</dbReference>
<feature type="compositionally biased region" description="Low complexity" evidence="1">
    <location>
        <begin position="30"/>
        <end position="40"/>
    </location>
</feature>
<organism evidence="4 5">
    <name type="scientific">Shewanella zhuhaiensis</name>
    <dbReference type="NCBI Taxonomy" id="2919576"/>
    <lineage>
        <taxon>Bacteria</taxon>
        <taxon>Pseudomonadati</taxon>
        <taxon>Pseudomonadota</taxon>
        <taxon>Gammaproteobacteria</taxon>
        <taxon>Alteromonadales</taxon>
        <taxon>Shewanellaceae</taxon>
        <taxon>Shewanella</taxon>
    </lineage>
</organism>
<evidence type="ECO:0000313" key="5">
    <source>
        <dbReference type="Proteomes" id="UP001297581"/>
    </source>
</evidence>
<dbReference type="PROSITE" id="PS00018">
    <property type="entry name" value="EF_HAND_1"/>
    <property type="match status" value="1"/>
</dbReference>
<keyword evidence="5" id="KW-1185">Reference proteome</keyword>
<dbReference type="InterPro" id="IPR002909">
    <property type="entry name" value="IPT_dom"/>
</dbReference>
<dbReference type="InterPro" id="IPR028974">
    <property type="entry name" value="TSP_type-3_rpt"/>
</dbReference>
<dbReference type="Gene3D" id="4.10.1080.10">
    <property type="entry name" value="TSP type-3 repeat"/>
    <property type="match status" value="1"/>
</dbReference>
<feature type="region of interest" description="Disordered" evidence="1">
    <location>
        <begin position="300"/>
        <end position="324"/>
    </location>
</feature>
<dbReference type="InterPro" id="IPR018247">
    <property type="entry name" value="EF_Hand_1_Ca_BS"/>
</dbReference>
<keyword evidence="2" id="KW-0732">Signal</keyword>
<comment type="caution">
    <text evidence="4">The sequence shown here is derived from an EMBL/GenBank/DDBJ whole genome shotgun (WGS) entry which is preliminary data.</text>
</comment>
<proteinExistence type="predicted"/>
<protein>
    <submittedName>
        <fullName evidence="4">IPT/TIG domain-containing protein</fullName>
    </submittedName>
</protein>
<feature type="domain" description="IPT/TIG" evidence="3">
    <location>
        <begin position="460"/>
        <end position="525"/>
    </location>
</feature>
<accession>A0AAJ1BE50</accession>
<dbReference type="SUPFAM" id="SSF81296">
    <property type="entry name" value="E set domains"/>
    <property type="match status" value="2"/>
</dbReference>
<dbReference type="PROSITE" id="PS51257">
    <property type="entry name" value="PROKAR_LIPOPROTEIN"/>
    <property type="match status" value="1"/>
</dbReference>